<dbReference type="InterPro" id="IPR040523">
    <property type="entry name" value="AsnC_trans_reg2"/>
</dbReference>
<dbReference type="AlphaFoldDB" id="A0A1G8VJ45"/>
<dbReference type="PANTHER" id="PTHR43413:SF1">
    <property type="entry name" value="SIROHEME DECARBOXYLASE NIRL SUBUNIT"/>
    <property type="match status" value="1"/>
</dbReference>
<evidence type="ECO:0000256" key="5">
    <source>
        <dbReference type="ARBA" id="ARBA00023471"/>
    </source>
</evidence>
<accession>A0A1G8VJ45</accession>
<comment type="function">
    <text evidence="6">Involved in heme d1 biosynthesis. Catalyzes the decarboxylation of siroheme into didecarboxysiroheme.</text>
</comment>
<keyword evidence="11" id="KW-1185">Reference proteome</keyword>
<dbReference type="Gene3D" id="3.30.70.3460">
    <property type="match status" value="1"/>
</dbReference>
<dbReference type="InterPro" id="IPR050684">
    <property type="entry name" value="HTH-Siroheme_Decarb"/>
</dbReference>
<evidence type="ECO:0000256" key="4">
    <source>
        <dbReference type="ARBA" id="ARBA00023465"/>
    </source>
</evidence>
<dbReference type="Pfam" id="PF22451">
    <property type="entry name" value="NirdL-like_HTH"/>
    <property type="match status" value="1"/>
</dbReference>
<feature type="domain" description="Siroheme decarboxylase NirL-like HTH" evidence="9">
    <location>
        <begin position="11"/>
        <end position="52"/>
    </location>
</feature>
<proteinExistence type="inferred from homology"/>
<dbReference type="GO" id="GO:0016829">
    <property type="term" value="F:lyase activity"/>
    <property type="evidence" value="ECO:0007669"/>
    <property type="project" value="UniProtKB-KW"/>
</dbReference>
<sequence>MNTEQHLELRRLLEQGLPLVPRPYRLLAERLGCAEDEVLAQVGEWQAEGLFRRVGLVLRHHALGYRANAMLVLDIPDAEVDDVGRRLGQAPGVNLCYRRPRRPPQWRYNLFCMIHGREREQVRQRIAALLGEQGLAHHPHALLFSIRAYKQCGGRYAPAAERRHG</sequence>
<name>A0A1G8VJ45_9PSED</name>
<evidence type="ECO:0000256" key="3">
    <source>
        <dbReference type="ARBA" id="ARBA00023457"/>
    </source>
</evidence>
<dbReference type="Proteomes" id="UP000198706">
    <property type="component" value="Unassembled WGS sequence"/>
</dbReference>
<dbReference type="RefSeq" id="WP_084334932.1">
    <property type="nucleotide sequence ID" value="NZ_FNFD01000002.1"/>
</dbReference>
<dbReference type="EC" id="4.1.1.111" evidence="5"/>
<keyword evidence="1" id="KW-0456">Lyase</keyword>
<comment type="similarity">
    <text evidence="3">Belongs to the Ahb/Nir family.</text>
</comment>
<evidence type="ECO:0000259" key="9">
    <source>
        <dbReference type="Pfam" id="PF22451"/>
    </source>
</evidence>
<evidence type="ECO:0000259" key="8">
    <source>
        <dbReference type="Pfam" id="PF17805"/>
    </source>
</evidence>
<comment type="pathway">
    <text evidence="2">Porphyrin-containing compound metabolism.</text>
</comment>
<comment type="subunit">
    <text evidence="4">Probably forms a complex composed of NirD, NirL, NirG and NirH. All proteins are required for the total conversion of siroheme to didecarboxysiroheme.</text>
</comment>
<evidence type="ECO:0000256" key="7">
    <source>
        <dbReference type="ARBA" id="ARBA00048470"/>
    </source>
</evidence>
<evidence type="ECO:0000313" key="10">
    <source>
        <dbReference type="EMBL" id="SDJ66101.1"/>
    </source>
</evidence>
<comment type="catalytic activity">
    <reaction evidence="7">
        <text>siroheme + 2 H(+) = 12,18-didecarboxysiroheme + 2 CO2</text>
        <dbReference type="Rhea" id="RHEA:19093"/>
        <dbReference type="ChEBI" id="CHEBI:15378"/>
        <dbReference type="ChEBI" id="CHEBI:16526"/>
        <dbReference type="ChEBI" id="CHEBI:60052"/>
        <dbReference type="ChEBI" id="CHEBI:140497"/>
        <dbReference type="EC" id="4.1.1.111"/>
    </reaction>
</comment>
<feature type="domain" description="Siroheme decarboxylase AsnC-like ligand binding" evidence="8">
    <location>
        <begin position="63"/>
        <end position="150"/>
    </location>
</feature>
<evidence type="ECO:0000256" key="2">
    <source>
        <dbReference type="ARBA" id="ARBA00023444"/>
    </source>
</evidence>
<dbReference type="STRING" id="137658.SAMN05216186_102250"/>
<organism evidence="10 11">
    <name type="scientific">Pseudomonas indica</name>
    <dbReference type="NCBI Taxonomy" id="137658"/>
    <lineage>
        <taxon>Bacteria</taxon>
        <taxon>Pseudomonadati</taxon>
        <taxon>Pseudomonadota</taxon>
        <taxon>Gammaproteobacteria</taxon>
        <taxon>Pseudomonadales</taxon>
        <taxon>Pseudomonadaceae</taxon>
        <taxon>Pseudomonas</taxon>
    </lineage>
</organism>
<dbReference type="InterPro" id="IPR053953">
    <property type="entry name" value="NirdL-like_HTH"/>
</dbReference>
<gene>
    <name evidence="10" type="ORF">SAMN05216186_102250</name>
</gene>
<protein>
    <recommendedName>
        <fullName evidence="5">siroheme decarboxylase</fullName>
        <ecNumber evidence="5">4.1.1.111</ecNumber>
    </recommendedName>
</protein>
<evidence type="ECO:0000313" key="11">
    <source>
        <dbReference type="Proteomes" id="UP000198706"/>
    </source>
</evidence>
<evidence type="ECO:0000256" key="1">
    <source>
        <dbReference type="ARBA" id="ARBA00023239"/>
    </source>
</evidence>
<dbReference type="PANTHER" id="PTHR43413">
    <property type="entry name" value="TRANSCRIPTIONAL REGULATOR, ASNC FAMILY"/>
    <property type="match status" value="1"/>
</dbReference>
<keyword evidence="10" id="KW-0238">DNA-binding</keyword>
<evidence type="ECO:0000256" key="6">
    <source>
        <dbReference type="ARBA" id="ARBA00045291"/>
    </source>
</evidence>
<dbReference type="EMBL" id="FNFD01000002">
    <property type="protein sequence ID" value="SDJ66101.1"/>
    <property type="molecule type" value="Genomic_DNA"/>
</dbReference>
<reference evidence="10 11" key="1">
    <citation type="submission" date="2016-10" db="EMBL/GenBank/DDBJ databases">
        <authorList>
            <person name="de Groot N.N."/>
        </authorList>
    </citation>
    <scope>NUCLEOTIDE SEQUENCE [LARGE SCALE GENOMIC DNA]</scope>
    <source>
        <strain evidence="10 11">JCM 21544</strain>
    </source>
</reference>
<dbReference type="Pfam" id="PF17805">
    <property type="entry name" value="AsnC_trans_reg2"/>
    <property type="match status" value="1"/>
</dbReference>
<dbReference type="GO" id="GO:0003677">
    <property type="term" value="F:DNA binding"/>
    <property type="evidence" value="ECO:0007669"/>
    <property type="project" value="UniProtKB-KW"/>
</dbReference>